<evidence type="ECO:0000256" key="1">
    <source>
        <dbReference type="ARBA" id="ARBA00004141"/>
    </source>
</evidence>
<name>A0A9P6CMV5_9AGAR</name>
<keyword evidence="4 6" id="KW-0472">Membrane</keyword>
<feature type="transmembrane region" description="Helical" evidence="6">
    <location>
        <begin position="301"/>
        <end position="321"/>
    </location>
</feature>
<comment type="subcellular location">
    <subcellularLocation>
        <location evidence="1">Membrane</location>
        <topology evidence="1">Multi-pass membrane protein</topology>
    </subcellularLocation>
</comment>
<dbReference type="PIRSF" id="PIRSF036436">
    <property type="entry name" value="UCP036436"/>
    <property type="match status" value="1"/>
</dbReference>
<dbReference type="InterPro" id="IPR012404">
    <property type="entry name" value="UCP036436"/>
</dbReference>
<dbReference type="EMBL" id="MU150242">
    <property type="protein sequence ID" value="KAF9466314.1"/>
    <property type="molecule type" value="Genomic_DNA"/>
</dbReference>
<dbReference type="Proteomes" id="UP000807353">
    <property type="component" value="Unassembled WGS sequence"/>
</dbReference>
<dbReference type="SUPFAM" id="SSF103481">
    <property type="entry name" value="Multidrug resistance efflux transporter EmrE"/>
    <property type="match status" value="1"/>
</dbReference>
<reference evidence="8" key="1">
    <citation type="submission" date="2020-11" db="EMBL/GenBank/DDBJ databases">
        <authorList>
            <consortium name="DOE Joint Genome Institute"/>
            <person name="Ahrendt S."/>
            <person name="Riley R."/>
            <person name="Andreopoulos W."/>
            <person name="Labutti K."/>
            <person name="Pangilinan J."/>
            <person name="Ruiz-Duenas F.J."/>
            <person name="Barrasa J.M."/>
            <person name="Sanchez-Garcia M."/>
            <person name="Camarero S."/>
            <person name="Miyauchi S."/>
            <person name="Serrano A."/>
            <person name="Linde D."/>
            <person name="Babiker R."/>
            <person name="Drula E."/>
            <person name="Ayuso-Fernandez I."/>
            <person name="Pacheco R."/>
            <person name="Padilla G."/>
            <person name="Ferreira P."/>
            <person name="Barriuso J."/>
            <person name="Kellner H."/>
            <person name="Castanera R."/>
            <person name="Alfaro M."/>
            <person name="Ramirez L."/>
            <person name="Pisabarro A.G."/>
            <person name="Kuo A."/>
            <person name="Tritt A."/>
            <person name="Lipzen A."/>
            <person name="He G."/>
            <person name="Yan M."/>
            <person name="Ng V."/>
            <person name="Cullen D."/>
            <person name="Martin F."/>
            <person name="Rosso M.-N."/>
            <person name="Henrissat B."/>
            <person name="Hibbett D."/>
            <person name="Martinez A.T."/>
            <person name="Grigoriev I.V."/>
        </authorList>
    </citation>
    <scope>NUCLEOTIDE SEQUENCE</scope>
    <source>
        <strain evidence="8">CBS 247.69</strain>
    </source>
</reference>
<feature type="transmembrane region" description="Helical" evidence="6">
    <location>
        <begin position="165"/>
        <end position="187"/>
    </location>
</feature>
<comment type="caution">
    <text evidence="8">The sequence shown here is derived from an EMBL/GenBank/DDBJ whole genome shotgun (WGS) entry which is preliminary data.</text>
</comment>
<keyword evidence="9" id="KW-1185">Reference proteome</keyword>
<organism evidence="8 9">
    <name type="scientific">Collybia nuda</name>
    <dbReference type="NCBI Taxonomy" id="64659"/>
    <lineage>
        <taxon>Eukaryota</taxon>
        <taxon>Fungi</taxon>
        <taxon>Dikarya</taxon>
        <taxon>Basidiomycota</taxon>
        <taxon>Agaricomycotina</taxon>
        <taxon>Agaricomycetes</taxon>
        <taxon>Agaricomycetidae</taxon>
        <taxon>Agaricales</taxon>
        <taxon>Tricholomatineae</taxon>
        <taxon>Clitocybaceae</taxon>
        <taxon>Collybia</taxon>
    </lineage>
</organism>
<dbReference type="PANTHER" id="PTHR13146:SF0">
    <property type="entry name" value="SOLUTE CARRIER FAMILY 35 MEMBER F6"/>
    <property type="match status" value="1"/>
</dbReference>
<feature type="transmembrane region" description="Helical" evidence="6">
    <location>
        <begin position="111"/>
        <end position="132"/>
    </location>
</feature>
<protein>
    <recommendedName>
        <fullName evidence="10">Solute carrier family 35 member F6</fullName>
    </recommendedName>
</protein>
<evidence type="ECO:0000256" key="4">
    <source>
        <dbReference type="ARBA" id="ARBA00023136"/>
    </source>
</evidence>
<feature type="transmembrane region" description="Helical" evidence="6">
    <location>
        <begin position="223"/>
        <end position="243"/>
    </location>
</feature>
<evidence type="ECO:0008006" key="10">
    <source>
        <dbReference type="Google" id="ProtNLM"/>
    </source>
</evidence>
<dbReference type="PANTHER" id="PTHR13146">
    <property type="match status" value="1"/>
</dbReference>
<feature type="transmembrane region" description="Helical" evidence="6">
    <location>
        <begin position="138"/>
        <end position="158"/>
    </location>
</feature>
<proteinExistence type="predicted"/>
<keyword evidence="2 6" id="KW-0812">Transmembrane</keyword>
<accession>A0A9P6CMV5</accession>
<gene>
    <name evidence="8" type="ORF">BDZ94DRAFT_1158317</name>
</gene>
<feature type="transmembrane region" description="Helical" evidence="6">
    <location>
        <begin position="255"/>
        <end position="281"/>
    </location>
</feature>
<feature type="signal peptide" evidence="7">
    <location>
        <begin position="1"/>
        <end position="20"/>
    </location>
</feature>
<keyword evidence="3 6" id="KW-1133">Transmembrane helix</keyword>
<keyword evidence="7" id="KW-0732">Signal</keyword>
<feature type="region of interest" description="Disordered" evidence="5">
    <location>
        <begin position="438"/>
        <end position="465"/>
    </location>
</feature>
<evidence type="ECO:0000256" key="5">
    <source>
        <dbReference type="SAM" id="MobiDB-lite"/>
    </source>
</evidence>
<evidence type="ECO:0000256" key="6">
    <source>
        <dbReference type="SAM" id="Phobius"/>
    </source>
</evidence>
<evidence type="ECO:0000313" key="8">
    <source>
        <dbReference type="EMBL" id="KAF9466314.1"/>
    </source>
</evidence>
<evidence type="ECO:0000256" key="3">
    <source>
        <dbReference type="ARBA" id="ARBA00022989"/>
    </source>
</evidence>
<dbReference type="AlphaFoldDB" id="A0A9P6CMV5"/>
<evidence type="ECO:0000313" key="9">
    <source>
        <dbReference type="Proteomes" id="UP000807353"/>
    </source>
</evidence>
<feature type="chain" id="PRO_5040396256" description="Solute carrier family 35 member F6" evidence="7">
    <location>
        <begin position="21"/>
        <end position="465"/>
    </location>
</feature>
<dbReference type="OrthoDB" id="408493at2759"/>
<evidence type="ECO:0000256" key="2">
    <source>
        <dbReference type="ARBA" id="ARBA00022692"/>
    </source>
</evidence>
<dbReference type="GO" id="GO:0016020">
    <property type="term" value="C:membrane"/>
    <property type="evidence" value="ECO:0007669"/>
    <property type="project" value="UniProtKB-SubCell"/>
</dbReference>
<sequence>MPSPMFVPFLLAGMILTGSSNSLWTKWQDMQCVENCSNPDPSQHVLYEQPVWQTLQMFLGEMLCFLPVIYTWLSTRRQSSSVHLPPDSDLDPHVPTKPGISPKHLTGWNILLLWIPAACDLTGTTLMNVGLLYTPVSIYQMTRGALVLFVGFLSVAFLRRKLWLYQWVSLIIVMSGVGLVGYSGSLIKDTIKDSPLPALVGYSMADLPPIESEGPIEEPVTQVLVGVFFILFAQIFTATQFVVEEIERYSVAPLVAVGFEGLFGAISILFFVPILSLPAVSSMTPFFDLPRGWHQMMNTPTVLYSALAIACSISLFNYFGLSVTRHVSATARSLADTCRTLSIWIISLGLGWEKLLFPISLLQVTGFSLLVYGTFLFNNLVSTPPCLPGPPPATSPIRITDEEGDEGDALLSSSILDETAALPADLGQGGFDVLPENEQQRRLKQQQPQPQKAPRTYTPVAATDA</sequence>
<dbReference type="InterPro" id="IPR037185">
    <property type="entry name" value="EmrE-like"/>
</dbReference>
<evidence type="ECO:0000256" key="7">
    <source>
        <dbReference type="SAM" id="SignalP"/>
    </source>
</evidence>